<dbReference type="InterPro" id="IPR036864">
    <property type="entry name" value="Zn2-C6_fun-type_DNA-bd_sf"/>
</dbReference>
<dbReference type="Pfam" id="PF00172">
    <property type="entry name" value="Zn_clus"/>
    <property type="match status" value="1"/>
</dbReference>
<keyword evidence="6" id="KW-0539">Nucleus</keyword>
<dbReference type="PROSITE" id="PS50048">
    <property type="entry name" value="ZN2_CY6_FUNGAL_2"/>
    <property type="match status" value="1"/>
</dbReference>
<dbReference type="VEuPathDB" id="FungiDB:ASPCADRAFT_173536"/>
<gene>
    <name evidence="9" type="ORF">ASPCADRAFT_173536</name>
</gene>
<dbReference type="PANTHER" id="PTHR36206:SF16">
    <property type="entry name" value="TRANSCRIPTION FACTOR DOMAIN-CONTAINING PROTEIN-RELATED"/>
    <property type="match status" value="1"/>
</dbReference>
<dbReference type="SUPFAM" id="SSF57701">
    <property type="entry name" value="Zn2/Cys6 DNA-binding domain"/>
    <property type="match status" value="1"/>
</dbReference>
<name>A0A1R3RGM3_ASPC5</name>
<dbReference type="Pfam" id="PF11951">
    <property type="entry name" value="Fungal_trans_2"/>
    <property type="match status" value="1"/>
</dbReference>
<dbReference type="Proteomes" id="UP000188318">
    <property type="component" value="Unassembled WGS sequence"/>
</dbReference>
<proteinExistence type="predicted"/>
<evidence type="ECO:0000259" key="8">
    <source>
        <dbReference type="PROSITE" id="PS50048"/>
    </source>
</evidence>
<dbReference type="SMART" id="SM00066">
    <property type="entry name" value="GAL4"/>
    <property type="match status" value="1"/>
</dbReference>
<evidence type="ECO:0000256" key="6">
    <source>
        <dbReference type="ARBA" id="ARBA00023242"/>
    </source>
</evidence>
<evidence type="ECO:0000256" key="2">
    <source>
        <dbReference type="ARBA" id="ARBA00022833"/>
    </source>
</evidence>
<evidence type="ECO:0000256" key="7">
    <source>
        <dbReference type="SAM" id="MobiDB-lite"/>
    </source>
</evidence>
<keyword evidence="2" id="KW-0862">Zinc</keyword>
<keyword evidence="1" id="KW-0479">Metal-binding</keyword>
<dbReference type="GO" id="GO:0000981">
    <property type="term" value="F:DNA-binding transcription factor activity, RNA polymerase II-specific"/>
    <property type="evidence" value="ECO:0007669"/>
    <property type="project" value="InterPro"/>
</dbReference>
<dbReference type="InterPro" id="IPR021858">
    <property type="entry name" value="Fun_TF"/>
</dbReference>
<dbReference type="OMA" id="IANRLCW"/>
<sequence>MAEKKSVPAITVRRHRGPKKRSKTGCRTCRARRIKCDEAPGSCRNCTSTGRTCDGYDLHRLPIKRNLGPTIGVGPGRCMTSDEKRGFSYFQYHLIPSLVVFFDSPLWQESVLQMCHADPAVCHAVNMLSAIHQDAEAQGMRLTGVDLENARHRFALEQAARSFALLRKRRASVDPQLRHVMLLCCLLFVMSEVLLGQYANALAHLRSGLRVLEESKRLGLSVSRGLINTFTSLNLQSTHAGAIESVLYIADGQQDGPDDSRATPDVFHNLGEARQAFSRITDCWTQLIAKCWRLSDTELRAEYETLWLERRRVLSSFEHFKSRFERFYEDSYTRLSDKEQRGMNLLLIQYHGMMMSLKACLRDHRDLNMLIPEQVALLSAHEALMENFSDRPTFSLEPGIIGGLYSVASRCPDLRVRYRAIEALRSWTRYEGMVNSQTAAAAAEKSLKMELRKLQQRDMVVELDPKLLEVLESSEEAEEDHQPLVRKVKSHEKKMKRR</sequence>
<reference evidence="10" key="1">
    <citation type="journal article" date="2017" name="Genome Biol.">
        <title>Comparative genomics reveals high biological diversity and specific adaptations in the industrially and medically important fungal genus Aspergillus.</title>
        <authorList>
            <person name="de Vries R.P."/>
            <person name="Riley R."/>
            <person name="Wiebenga A."/>
            <person name="Aguilar-Osorio G."/>
            <person name="Amillis S."/>
            <person name="Uchima C.A."/>
            <person name="Anderluh G."/>
            <person name="Asadollahi M."/>
            <person name="Askin M."/>
            <person name="Barry K."/>
            <person name="Battaglia E."/>
            <person name="Bayram O."/>
            <person name="Benocci T."/>
            <person name="Braus-Stromeyer S.A."/>
            <person name="Caldana C."/>
            <person name="Canovas D."/>
            <person name="Cerqueira G.C."/>
            <person name="Chen F."/>
            <person name="Chen W."/>
            <person name="Choi C."/>
            <person name="Clum A."/>
            <person name="Dos Santos R.A."/>
            <person name="Damasio A.R."/>
            <person name="Diallinas G."/>
            <person name="Emri T."/>
            <person name="Fekete E."/>
            <person name="Flipphi M."/>
            <person name="Freyberg S."/>
            <person name="Gallo A."/>
            <person name="Gournas C."/>
            <person name="Habgood R."/>
            <person name="Hainaut M."/>
            <person name="Harispe M.L."/>
            <person name="Henrissat B."/>
            <person name="Hilden K.S."/>
            <person name="Hope R."/>
            <person name="Hossain A."/>
            <person name="Karabika E."/>
            <person name="Karaffa L."/>
            <person name="Karanyi Z."/>
            <person name="Krasevec N."/>
            <person name="Kuo A."/>
            <person name="Kusch H."/>
            <person name="LaButti K."/>
            <person name="Lagendijk E.L."/>
            <person name="Lapidus A."/>
            <person name="Levasseur A."/>
            <person name="Lindquist E."/>
            <person name="Lipzen A."/>
            <person name="Logrieco A.F."/>
            <person name="MacCabe A."/>
            <person name="Maekelae M.R."/>
            <person name="Malavazi I."/>
            <person name="Melin P."/>
            <person name="Meyer V."/>
            <person name="Mielnichuk N."/>
            <person name="Miskei M."/>
            <person name="Molnar A.P."/>
            <person name="Mule G."/>
            <person name="Ngan C.Y."/>
            <person name="Orejas M."/>
            <person name="Orosz E."/>
            <person name="Ouedraogo J.P."/>
            <person name="Overkamp K.M."/>
            <person name="Park H.-S."/>
            <person name="Perrone G."/>
            <person name="Piumi F."/>
            <person name="Punt P.J."/>
            <person name="Ram A.F."/>
            <person name="Ramon A."/>
            <person name="Rauscher S."/>
            <person name="Record E."/>
            <person name="Riano-Pachon D.M."/>
            <person name="Robert V."/>
            <person name="Roehrig J."/>
            <person name="Ruller R."/>
            <person name="Salamov A."/>
            <person name="Salih N.S."/>
            <person name="Samson R.A."/>
            <person name="Sandor E."/>
            <person name="Sanguinetti M."/>
            <person name="Schuetze T."/>
            <person name="Sepcic K."/>
            <person name="Shelest E."/>
            <person name="Sherlock G."/>
            <person name="Sophianopoulou V."/>
            <person name="Squina F.M."/>
            <person name="Sun H."/>
            <person name="Susca A."/>
            <person name="Todd R.B."/>
            <person name="Tsang A."/>
            <person name="Unkles S.E."/>
            <person name="van de Wiele N."/>
            <person name="van Rossen-Uffink D."/>
            <person name="Oliveira J.V."/>
            <person name="Vesth T.C."/>
            <person name="Visser J."/>
            <person name="Yu J.-H."/>
            <person name="Zhou M."/>
            <person name="Andersen M.R."/>
            <person name="Archer D.B."/>
            <person name="Baker S.E."/>
            <person name="Benoit I."/>
            <person name="Brakhage A.A."/>
            <person name="Braus G.H."/>
            <person name="Fischer R."/>
            <person name="Frisvad J.C."/>
            <person name="Goldman G.H."/>
            <person name="Houbraken J."/>
            <person name="Oakley B."/>
            <person name="Pocsi I."/>
            <person name="Scazzocchio C."/>
            <person name="Seiboth B."/>
            <person name="vanKuyk P.A."/>
            <person name="Wortman J."/>
            <person name="Dyer P.S."/>
            <person name="Grigoriev I.V."/>
        </authorList>
    </citation>
    <scope>NUCLEOTIDE SEQUENCE [LARGE SCALE GENOMIC DNA]</scope>
    <source>
        <strain evidence="10">ITEM 5010</strain>
    </source>
</reference>
<dbReference type="GO" id="GO:0008270">
    <property type="term" value="F:zinc ion binding"/>
    <property type="evidence" value="ECO:0007669"/>
    <property type="project" value="InterPro"/>
</dbReference>
<evidence type="ECO:0000256" key="5">
    <source>
        <dbReference type="ARBA" id="ARBA00023163"/>
    </source>
</evidence>
<feature type="domain" description="Zn(2)-C6 fungal-type" evidence="8">
    <location>
        <begin position="25"/>
        <end position="53"/>
    </location>
</feature>
<feature type="region of interest" description="Disordered" evidence="7">
    <location>
        <begin position="472"/>
        <end position="498"/>
    </location>
</feature>
<organism evidence="9 10">
    <name type="scientific">Aspergillus carbonarius (strain ITEM 5010)</name>
    <dbReference type="NCBI Taxonomy" id="602072"/>
    <lineage>
        <taxon>Eukaryota</taxon>
        <taxon>Fungi</taxon>
        <taxon>Dikarya</taxon>
        <taxon>Ascomycota</taxon>
        <taxon>Pezizomycotina</taxon>
        <taxon>Eurotiomycetes</taxon>
        <taxon>Eurotiomycetidae</taxon>
        <taxon>Eurotiales</taxon>
        <taxon>Aspergillaceae</taxon>
        <taxon>Aspergillus</taxon>
        <taxon>Aspergillus subgen. Circumdati</taxon>
    </lineage>
</organism>
<keyword evidence="10" id="KW-1185">Reference proteome</keyword>
<accession>A0A1R3RGM3</accession>
<dbReference type="PROSITE" id="PS00463">
    <property type="entry name" value="ZN2_CY6_FUNGAL_1"/>
    <property type="match status" value="1"/>
</dbReference>
<dbReference type="InterPro" id="IPR052360">
    <property type="entry name" value="Transcr_Regulatory_Proteins"/>
</dbReference>
<evidence type="ECO:0000256" key="4">
    <source>
        <dbReference type="ARBA" id="ARBA00023125"/>
    </source>
</evidence>
<dbReference type="InterPro" id="IPR001138">
    <property type="entry name" value="Zn2Cys6_DnaBD"/>
</dbReference>
<dbReference type="Gene3D" id="4.10.240.10">
    <property type="entry name" value="Zn(2)-C6 fungal-type DNA-binding domain"/>
    <property type="match status" value="1"/>
</dbReference>
<evidence type="ECO:0000313" key="10">
    <source>
        <dbReference type="Proteomes" id="UP000188318"/>
    </source>
</evidence>
<protein>
    <recommendedName>
        <fullName evidence="8">Zn(2)-C6 fungal-type domain-containing protein</fullName>
    </recommendedName>
</protein>
<dbReference type="EMBL" id="KV907504">
    <property type="protein sequence ID" value="OOF93636.1"/>
    <property type="molecule type" value="Genomic_DNA"/>
</dbReference>
<feature type="compositionally biased region" description="Basic residues" evidence="7">
    <location>
        <begin position="484"/>
        <end position="498"/>
    </location>
</feature>
<evidence type="ECO:0000313" key="9">
    <source>
        <dbReference type="EMBL" id="OOF93636.1"/>
    </source>
</evidence>
<dbReference type="PANTHER" id="PTHR36206">
    <property type="entry name" value="ASPERCRYPTIN BIOSYNTHESIS CLUSTER-SPECIFIC TRANSCRIPTION REGULATOR ATNN-RELATED"/>
    <property type="match status" value="1"/>
</dbReference>
<dbReference type="CDD" id="cd00067">
    <property type="entry name" value="GAL4"/>
    <property type="match status" value="1"/>
</dbReference>
<evidence type="ECO:0000256" key="3">
    <source>
        <dbReference type="ARBA" id="ARBA00023015"/>
    </source>
</evidence>
<dbReference type="AlphaFoldDB" id="A0A1R3RGM3"/>
<dbReference type="STRING" id="602072.A0A1R3RGM3"/>
<keyword evidence="4" id="KW-0238">DNA-binding</keyword>
<evidence type="ECO:0000256" key="1">
    <source>
        <dbReference type="ARBA" id="ARBA00022723"/>
    </source>
</evidence>
<keyword evidence="5" id="KW-0804">Transcription</keyword>
<dbReference type="OrthoDB" id="2593732at2759"/>
<dbReference type="GO" id="GO:0009893">
    <property type="term" value="P:positive regulation of metabolic process"/>
    <property type="evidence" value="ECO:0007669"/>
    <property type="project" value="UniProtKB-ARBA"/>
</dbReference>
<dbReference type="GO" id="GO:0003677">
    <property type="term" value="F:DNA binding"/>
    <property type="evidence" value="ECO:0007669"/>
    <property type="project" value="UniProtKB-KW"/>
</dbReference>
<keyword evidence="3" id="KW-0805">Transcription regulation</keyword>